<evidence type="ECO:0000313" key="1">
    <source>
        <dbReference type="Proteomes" id="UP000095286"/>
    </source>
</evidence>
<protein>
    <submittedName>
        <fullName evidence="2">ABC transmembrane type-1 domain-containing protein</fullName>
    </submittedName>
</protein>
<evidence type="ECO:0000313" key="2">
    <source>
        <dbReference type="WBParaSite" id="RSKR_0000666100.1"/>
    </source>
</evidence>
<dbReference type="Proteomes" id="UP000095286">
    <property type="component" value="Unplaced"/>
</dbReference>
<organism evidence="1 2">
    <name type="scientific">Rhabditophanes sp. KR3021</name>
    <dbReference type="NCBI Taxonomy" id="114890"/>
    <lineage>
        <taxon>Eukaryota</taxon>
        <taxon>Metazoa</taxon>
        <taxon>Ecdysozoa</taxon>
        <taxon>Nematoda</taxon>
        <taxon>Chromadorea</taxon>
        <taxon>Rhabditida</taxon>
        <taxon>Tylenchina</taxon>
        <taxon>Panagrolaimomorpha</taxon>
        <taxon>Strongyloidoidea</taxon>
        <taxon>Alloionematidae</taxon>
        <taxon>Rhabditophanes</taxon>
    </lineage>
</organism>
<dbReference type="WBParaSite" id="RSKR_0000666100.1">
    <property type="protein sequence ID" value="RSKR_0000666100.1"/>
    <property type="gene ID" value="RSKR_0000666100"/>
</dbReference>
<accession>A0AC35U176</accession>
<reference evidence="2" key="1">
    <citation type="submission" date="2016-11" db="UniProtKB">
        <authorList>
            <consortium name="WormBaseParasite"/>
        </authorList>
    </citation>
    <scope>IDENTIFICATION</scope>
    <source>
        <strain evidence="2">KR3021</strain>
    </source>
</reference>
<name>A0AC35U176_9BILA</name>
<sequence>MFCNAQHFELKRYKAALDNGIKFGVKKAHITSIFNALYIACYLGLICLIFRYDIHLILDEGECAAVADEVISGIRTAMFCNAQHFELKRYKAALDNGIKFGVKKAHITSIFNALYIACYLGLICLIFRYDIHLILDEGITIGVVFATFWIILIGAVRFGIALGQLNYFINAKKAIQDLVEVIDCTSGDGIKLDEVKGQIKFDHVNFTYLFRPENKIVNDISFEIEAGKKIGIVENQEISNCLAE</sequence>
<proteinExistence type="predicted"/>